<reference evidence="2" key="1">
    <citation type="submission" date="2020-01" db="EMBL/GenBank/DDBJ databases">
        <title>Development of genomics and gene disruption for Polysphondylium violaceum indicates a role for the polyketide synthase stlB in stalk morphogenesis.</title>
        <authorList>
            <person name="Narita B."/>
            <person name="Kawabe Y."/>
            <person name="Kin K."/>
            <person name="Saito T."/>
            <person name="Gibbs R."/>
            <person name="Kuspa A."/>
            <person name="Muzny D."/>
            <person name="Queller D."/>
            <person name="Richards S."/>
            <person name="Strassman J."/>
            <person name="Sucgang R."/>
            <person name="Worley K."/>
            <person name="Schaap P."/>
        </authorList>
    </citation>
    <scope>NUCLEOTIDE SEQUENCE</scope>
    <source>
        <strain evidence="2">QSvi11</strain>
    </source>
</reference>
<dbReference type="PRINTS" id="PR00111">
    <property type="entry name" value="ABHYDROLASE"/>
</dbReference>
<name>A0A8J4V8I0_9MYCE</name>
<dbReference type="InterPro" id="IPR029058">
    <property type="entry name" value="AB_hydrolase_fold"/>
</dbReference>
<evidence type="ECO:0000259" key="1">
    <source>
        <dbReference type="Pfam" id="PF00561"/>
    </source>
</evidence>
<accession>A0A8J4V8I0</accession>
<protein>
    <recommendedName>
        <fullName evidence="1">AB hydrolase-1 domain-containing protein</fullName>
    </recommendedName>
</protein>
<dbReference type="AlphaFoldDB" id="A0A8J4V8I0"/>
<dbReference type="SUPFAM" id="SSF53474">
    <property type="entry name" value="alpha/beta-Hydrolases"/>
    <property type="match status" value="1"/>
</dbReference>
<dbReference type="OrthoDB" id="19657at2759"/>
<dbReference type="Gene3D" id="3.40.50.1820">
    <property type="entry name" value="alpha/beta hydrolase"/>
    <property type="match status" value="1"/>
</dbReference>
<feature type="domain" description="AB hydrolase-1" evidence="1">
    <location>
        <begin position="40"/>
        <end position="277"/>
    </location>
</feature>
<dbReference type="InterPro" id="IPR000073">
    <property type="entry name" value="AB_hydrolase_1"/>
</dbReference>
<dbReference type="EMBL" id="AJWJ01000116">
    <property type="protein sequence ID" value="KAF2075074.1"/>
    <property type="molecule type" value="Genomic_DNA"/>
</dbReference>
<comment type="caution">
    <text evidence="2">The sequence shown here is derived from an EMBL/GenBank/DDBJ whole genome shotgun (WGS) entry which is preliminary data.</text>
</comment>
<organism evidence="2 3">
    <name type="scientific">Polysphondylium violaceum</name>
    <dbReference type="NCBI Taxonomy" id="133409"/>
    <lineage>
        <taxon>Eukaryota</taxon>
        <taxon>Amoebozoa</taxon>
        <taxon>Evosea</taxon>
        <taxon>Eumycetozoa</taxon>
        <taxon>Dictyostelia</taxon>
        <taxon>Dictyosteliales</taxon>
        <taxon>Dictyosteliaceae</taxon>
        <taxon>Polysphondylium</taxon>
    </lineage>
</organism>
<dbReference type="InterPro" id="IPR050266">
    <property type="entry name" value="AB_hydrolase_sf"/>
</dbReference>
<dbReference type="PANTHER" id="PTHR43798">
    <property type="entry name" value="MONOACYLGLYCEROL LIPASE"/>
    <property type="match status" value="1"/>
</dbReference>
<proteinExistence type="predicted"/>
<dbReference type="Proteomes" id="UP000695562">
    <property type="component" value="Unassembled WGS sequence"/>
</dbReference>
<evidence type="ECO:0000313" key="3">
    <source>
        <dbReference type="Proteomes" id="UP000695562"/>
    </source>
</evidence>
<keyword evidence="3" id="KW-1185">Reference proteome</keyword>
<dbReference type="Pfam" id="PF00561">
    <property type="entry name" value="Abhydrolase_1"/>
    <property type="match status" value="1"/>
</dbReference>
<gene>
    <name evidence="2" type="ORF">CYY_003641</name>
</gene>
<sequence>MIKKNIKSIQLDQKGSHNVSFSEWSSEASQQETILPRQYIYCVHRLTGNSSDFDFLAESLIKDNENRVVICIDIPGRGKSDFLKDPSNYHVEFYAWDMVQFIEKISYDKDIDFIGTSMGGLIGMVLYQLPKKFKIRNLILNDIGPQVSTQSMNNIANYVQKVNVFDTREESEIYLQNTHKGFGELTSLQWKFLFDNCIIEKNSKFIFHYDPMISIRFTQVEQDLNLWEIYNKIDCKIFILRGKESEILSKQVYNSMLELSNNKGIEFDNVGHAPMLFSSEQIEPIIQFINQV</sequence>
<evidence type="ECO:0000313" key="2">
    <source>
        <dbReference type="EMBL" id="KAF2075074.1"/>
    </source>
</evidence>